<dbReference type="AlphaFoldDB" id="A0A1D1VWE0"/>
<dbReference type="EMBL" id="BDGG01000012">
    <property type="protein sequence ID" value="GAV05780.1"/>
    <property type="molecule type" value="Genomic_DNA"/>
</dbReference>
<gene>
    <name evidence="1" type="primary">RvY_15858-1</name>
    <name evidence="1" type="synonym">RvY_15858.1</name>
    <name evidence="1" type="ORF">RvY_15858</name>
</gene>
<name>A0A1D1VWE0_RAMVA</name>
<accession>A0A1D1VWE0</accession>
<proteinExistence type="predicted"/>
<protein>
    <submittedName>
        <fullName evidence="1">Uncharacterized protein</fullName>
    </submittedName>
</protein>
<evidence type="ECO:0000313" key="2">
    <source>
        <dbReference type="Proteomes" id="UP000186922"/>
    </source>
</evidence>
<sequence length="75" mass="7697">MVSVRDADVSVSLEVYAVVVIGNKVANLACGTGYQLASWYPGSVEGIWAANSFVGTPRTALRAPLLSASKAAGPD</sequence>
<organism evidence="1 2">
    <name type="scientific">Ramazzottius varieornatus</name>
    <name type="common">Water bear</name>
    <name type="synonym">Tardigrade</name>
    <dbReference type="NCBI Taxonomy" id="947166"/>
    <lineage>
        <taxon>Eukaryota</taxon>
        <taxon>Metazoa</taxon>
        <taxon>Ecdysozoa</taxon>
        <taxon>Tardigrada</taxon>
        <taxon>Eutardigrada</taxon>
        <taxon>Parachela</taxon>
        <taxon>Hypsibioidea</taxon>
        <taxon>Ramazzottiidae</taxon>
        <taxon>Ramazzottius</taxon>
    </lineage>
</organism>
<comment type="caution">
    <text evidence="1">The sequence shown here is derived from an EMBL/GenBank/DDBJ whole genome shotgun (WGS) entry which is preliminary data.</text>
</comment>
<dbReference type="Proteomes" id="UP000186922">
    <property type="component" value="Unassembled WGS sequence"/>
</dbReference>
<evidence type="ECO:0000313" key="1">
    <source>
        <dbReference type="EMBL" id="GAV05780.1"/>
    </source>
</evidence>
<keyword evidence="2" id="KW-1185">Reference proteome</keyword>
<reference evidence="1 2" key="1">
    <citation type="journal article" date="2016" name="Nat. Commun.">
        <title>Extremotolerant tardigrade genome and improved radiotolerance of human cultured cells by tardigrade-unique protein.</title>
        <authorList>
            <person name="Hashimoto T."/>
            <person name="Horikawa D.D."/>
            <person name="Saito Y."/>
            <person name="Kuwahara H."/>
            <person name="Kozuka-Hata H."/>
            <person name="Shin-I T."/>
            <person name="Minakuchi Y."/>
            <person name="Ohishi K."/>
            <person name="Motoyama A."/>
            <person name="Aizu T."/>
            <person name="Enomoto A."/>
            <person name="Kondo K."/>
            <person name="Tanaka S."/>
            <person name="Hara Y."/>
            <person name="Koshikawa S."/>
            <person name="Sagara H."/>
            <person name="Miura T."/>
            <person name="Yokobori S."/>
            <person name="Miyagawa K."/>
            <person name="Suzuki Y."/>
            <person name="Kubo T."/>
            <person name="Oyama M."/>
            <person name="Kohara Y."/>
            <person name="Fujiyama A."/>
            <person name="Arakawa K."/>
            <person name="Katayama T."/>
            <person name="Toyoda A."/>
            <person name="Kunieda T."/>
        </authorList>
    </citation>
    <scope>NUCLEOTIDE SEQUENCE [LARGE SCALE GENOMIC DNA]</scope>
    <source>
        <strain evidence="1 2">YOKOZUNA-1</strain>
    </source>
</reference>